<gene>
    <name evidence="2" type="ORF">D4739_09755</name>
</gene>
<sequence length="120" mass="13338">MRYWFEAVSYAMKTGDTAQIDSVAHKACGACRNLRSSVDAIYGAKQHVEGGGWRISTITLDPRSKAPSYRFAVEVDQAAQKLMSNSGQTVERTKAMQFVFIAGVIWEDDHFVVYGLEKLA</sequence>
<keyword evidence="3" id="KW-1185">Reference proteome</keyword>
<dbReference type="EMBL" id="QYRP01000002">
    <property type="protein sequence ID" value="RJS46466.1"/>
    <property type="molecule type" value="Genomic_DNA"/>
</dbReference>
<evidence type="ECO:0000313" key="2">
    <source>
        <dbReference type="EMBL" id="RJS46466.1"/>
    </source>
</evidence>
<organism evidence="2 3">
    <name type="scientific">Nocardioides cavernaquae</name>
    <dbReference type="NCBI Taxonomy" id="2321396"/>
    <lineage>
        <taxon>Bacteria</taxon>
        <taxon>Bacillati</taxon>
        <taxon>Actinomycetota</taxon>
        <taxon>Actinomycetes</taxon>
        <taxon>Propionibacteriales</taxon>
        <taxon>Nocardioidaceae</taxon>
        <taxon>Nocardioides</taxon>
    </lineage>
</organism>
<evidence type="ECO:0000313" key="3">
    <source>
        <dbReference type="Proteomes" id="UP000276542"/>
    </source>
</evidence>
<accession>A0A3A5H717</accession>
<name>A0A3A5H717_9ACTN</name>
<dbReference type="AlphaFoldDB" id="A0A3A5H717"/>
<dbReference type="Pfam" id="PF19843">
    <property type="entry name" value="DUF6318"/>
    <property type="match status" value="1"/>
</dbReference>
<protein>
    <recommendedName>
        <fullName evidence="1">DUF6318 domain-containing protein</fullName>
    </recommendedName>
</protein>
<dbReference type="Proteomes" id="UP000276542">
    <property type="component" value="Unassembled WGS sequence"/>
</dbReference>
<reference evidence="3" key="1">
    <citation type="submission" date="2018-09" db="EMBL/GenBank/DDBJ databases">
        <authorList>
            <person name="Zhu H."/>
        </authorList>
    </citation>
    <scope>NUCLEOTIDE SEQUENCE [LARGE SCALE GENOMIC DNA]</scope>
    <source>
        <strain evidence="3">K1W22B-1</strain>
    </source>
</reference>
<evidence type="ECO:0000259" key="1">
    <source>
        <dbReference type="Pfam" id="PF19843"/>
    </source>
</evidence>
<feature type="domain" description="DUF6318" evidence="1">
    <location>
        <begin position="2"/>
        <end position="95"/>
    </location>
</feature>
<dbReference type="InterPro" id="IPR046281">
    <property type="entry name" value="DUF6318"/>
</dbReference>
<comment type="caution">
    <text evidence="2">The sequence shown here is derived from an EMBL/GenBank/DDBJ whole genome shotgun (WGS) entry which is preliminary data.</text>
</comment>
<proteinExistence type="predicted"/>